<keyword evidence="2" id="KW-1185">Reference proteome</keyword>
<dbReference type="EMBL" id="CP011497">
    <property type="protein sequence ID" value="AKJ15141.1"/>
    <property type="molecule type" value="Genomic_DNA"/>
</dbReference>
<dbReference type="Proteomes" id="UP000035366">
    <property type="component" value="Chromosome"/>
</dbReference>
<evidence type="ECO:0000313" key="2">
    <source>
        <dbReference type="Proteomes" id="UP000035366"/>
    </source>
</evidence>
<organism evidence="1 2">
    <name type="scientific">Streptomyces incarnatus</name>
    <dbReference type="NCBI Taxonomy" id="665007"/>
    <lineage>
        <taxon>Bacteria</taxon>
        <taxon>Bacillati</taxon>
        <taxon>Actinomycetota</taxon>
        <taxon>Actinomycetes</taxon>
        <taxon>Kitasatosporales</taxon>
        <taxon>Streptomycetaceae</taxon>
        <taxon>Streptomyces</taxon>
    </lineage>
</organism>
<proteinExistence type="predicted"/>
<name>A0ABM5TW79_9ACTN</name>
<sequence length="132" mass="13098">MGLEVEDGRCADDLAWPRVTDGLGQDTGLKGHAVGGRVVAVVRVLHRVGEDEVGLGLTVDGDESVGELGGGEEGVVAGVGEADLGAEGGGGPLGLLPPYRLDLLEALPLAPRLGGLPALTEGQTGDGDLLAA</sequence>
<accession>A0ABM5TW79</accession>
<evidence type="ECO:0000313" key="1">
    <source>
        <dbReference type="EMBL" id="AKJ15141.1"/>
    </source>
</evidence>
<protein>
    <submittedName>
        <fullName evidence="1">Uncharacterized protein</fullName>
    </submittedName>
</protein>
<gene>
    <name evidence="1" type="ORF">ABB07_35300</name>
</gene>
<reference evidence="1 2" key="1">
    <citation type="journal article" date="2015" name="ISME J.">
        <title>Draft Genome Sequence of Streptomyces incarnatus NRRL8089, which Produces the Nucleoside Antibiotic Sinefungin.</title>
        <authorList>
            <person name="Oshima K."/>
            <person name="Hattori M."/>
            <person name="Shimizu H."/>
            <person name="Fukuda K."/>
            <person name="Nemoto M."/>
            <person name="Inagaki K."/>
            <person name="Tamura T."/>
        </authorList>
    </citation>
    <scope>NUCLEOTIDE SEQUENCE [LARGE SCALE GENOMIC DNA]</scope>
    <source>
        <strain evidence="1 2">NRRL 8089</strain>
    </source>
</reference>